<dbReference type="InterPro" id="IPR024478">
    <property type="entry name" value="HlyB_4HB_MCP"/>
</dbReference>
<sequence length="514" mass="53987">MDIRSVRIGARLGAGFALLISLLVLLGAVALHSLGAVQAGADTVYHDRVVPLQQLKQIADAYAVDVIDSVNKANAGLLNAKEAARHMRDARETIDKAWRAYLATELTEEESRLAKEAQALFGPANAAVDDVQRALMGMDGLVRGGLDTYDGPLYTTIDPISSKITELVDLQLRVAKEVNEASDARYKRTQGLVVGIVVGAALIAAGLAWTITRSVTQPLDGAIVLANEIRNGNLTNRVEPLGRDEATDLQEALADMQNSLQRIVRDVRNGVDSVTTASGQIAAGNLDLSQRTEQTASSLEETASSMEQIATTVRLSAEGAGQARDVAQRASEAARKGGDVVGGVVQTMDGITASSRRIADITGVIDGIAFQTNILALNAAVEAARAGEQGRGFAVVATEVRQLAQRSAVAAKEIKSLIAESVERIDNGGRQVAMAGQAIDEIVQQVDTVAALITQISTAVGEQSTGIGQVNQAVSEMDRVTQQNSALVEEGAAAAQSLAHQARVLSSTVASFRL</sequence>
<dbReference type="PANTHER" id="PTHR43531">
    <property type="entry name" value="PROTEIN ICFG"/>
    <property type="match status" value="1"/>
</dbReference>
<accession>A0ABU9C2C2</accession>
<dbReference type="Pfam" id="PF00015">
    <property type="entry name" value="MCPsignal"/>
    <property type="match status" value="1"/>
</dbReference>
<evidence type="ECO:0000256" key="3">
    <source>
        <dbReference type="PROSITE-ProRule" id="PRU00284"/>
    </source>
</evidence>
<dbReference type="SUPFAM" id="SSF58104">
    <property type="entry name" value="Methyl-accepting chemotaxis protein (MCP) signaling domain"/>
    <property type="match status" value="1"/>
</dbReference>
<dbReference type="PROSITE" id="PS50111">
    <property type="entry name" value="CHEMOTAXIS_TRANSDUC_2"/>
    <property type="match status" value="1"/>
</dbReference>
<keyword evidence="4" id="KW-0812">Transmembrane</keyword>
<reference evidence="7 8" key="1">
    <citation type="submission" date="2024-04" db="EMBL/GenBank/DDBJ databases">
        <title>Novel species of the genus Ideonella isolated from streams.</title>
        <authorList>
            <person name="Lu H."/>
        </authorList>
    </citation>
    <scope>NUCLEOTIDE SEQUENCE [LARGE SCALE GENOMIC DNA]</scope>
    <source>
        <strain evidence="7 8">DXS29W</strain>
    </source>
</reference>
<dbReference type="InterPro" id="IPR051310">
    <property type="entry name" value="MCP_chemotaxis"/>
</dbReference>
<keyword evidence="1" id="KW-0488">Methylation</keyword>
<dbReference type="SMART" id="SM00283">
    <property type="entry name" value="MA"/>
    <property type="match status" value="1"/>
</dbReference>
<evidence type="ECO:0000313" key="7">
    <source>
        <dbReference type="EMBL" id="MEK8034828.1"/>
    </source>
</evidence>
<dbReference type="InterPro" id="IPR004090">
    <property type="entry name" value="Chemotax_Me-accpt_rcpt"/>
</dbReference>
<evidence type="ECO:0000259" key="6">
    <source>
        <dbReference type="PROSITE" id="PS50885"/>
    </source>
</evidence>
<dbReference type="RefSeq" id="WP_341429259.1">
    <property type="nucleotide sequence ID" value="NZ_JBBUTG010000036.1"/>
</dbReference>
<evidence type="ECO:0000256" key="2">
    <source>
        <dbReference type="ARBA" id="ARBA00029447"/>
    </source>
</evidence>
<dbReference type="EMBL" id="JBBUTG010000036">
    <property type="protein sequence ID" value="MEK8034828.1"/>
    <property type="molecule type" value="Genomic_DNA"/>
</dbReference>
<feature type="transmembrane region" description="Helical" evidence="4">
    <location>
        <begin position="192"/>
        <end position="211"/>
    </location>
</feature>
<keyword evidence="3" id="KW-0807">Transducer</keyword>
<comment type="caution">
    <text evidence="7">The sequence shown here is derived from an EMBL/GenBank/DDBJ whole genome shotgun (WGS) entry which is preliminary data.</text>
</comment>
<dbReference type="InterPro" id="IPR004089">
    <property type="entry name" value="MCPsignal_dom"/>
</dbReference>
<dbReference type="PANTHER" id="PTHR43531:SF14">
    <property type="entry name" value="METHYL-ACCEPTING CHEMOTAXIS PROTEIN I-RELATED"/>
    <property type="match status" value="1"/>
</dbReference>
<dbReference type="Pfam" id="PF12729">
    <property type="entry name" value="4HB_MCP_1"/>
    <property type="match status" value="1"/>
</dbReference>
<dbReference type="Gene3D" id="1.10.287.950">
    <property type="entry name" value="Methyl-accepting chemotaxis protein"/>
    <property type="match status" value="1"/>
</dbReference>
<dbReference type="PRINTS" id="PR00260">
    <property type="entry name" value="CHEMTRNSDUCR"/>
</dbReference>
<dbReference type="Proteomes" id="UP001371218">
    <property type="component" value="Unassembled WGS sequence"/>
</dbReference>
<dbReference type="CDD" id="cd11386">
    <property type="entry name" value="MCP_signal"/>
    <property type="match status" value="1"/>
</dbReference>
<evidence type="ECO:0000256" key="1">
    <source>
        <dbReference type="ARBA" id="ARBA00022481"/>
    </source>
</evidence>
<dbReference type="CDD" id="cd06225">
    <property type="entry name" value="HAMP"/>
    <property type="match status" value="1"/>
</dbReference>
<proteinExistence type="inferred from homology"/>
<name>A0ABU9C2C2_9BURK</name>
<dbReference type="Pfam" id="PF00672">
    <property type="entry name" value="HAMP"/>
    <property type="match status" value="1"/>
</dbReference>
<feature type="domain" description="HAMP" evidence="6">
    <location>
        <begin position="213"/>
        <end position="265"/>
    </location>
</feature>
<comment type="similarity">
    <text evidence="2">Belongs to the methyl-accepting chemotaxis (MCP) protein family.</text>
</comment>
<evidence type="ECO:0000256" key="4">
    <source>
        <dbReference type="SAM" id="Phobius"/>
    </source>
</evidence>
<dbReference type="PROSITE" id="PS50885">
    <property type="entry name" value="HAMP"/>
    <property type="match status" value="1"/>
</dbReference>
<organism evidence="7 8">
    <name type="scientific">Ideonella lacteola</name>
    <dbReference type="NCBI Taxonomy" id="2984193"/>
    <lineage>
        <taxon>Bacteria</taxon>
        <taxon>Pseudomonadati</taxon>
        <taxon>Pseudomonadota</taxon>
        <taxon>Betaproteobacteria</taxon>
        <taxon>Burkholderiales</taxon>
        <taxon>Sphaerotilaceae</taxon>
        <taxon>Ideonella</taxon>
    </lineage>
</organism>
<feature type="domain" description="Methyl-accepting transducer" evidence="5">
    <location>
        <begin position="270"/>
        <end position="499"/>
    </location>
</feature>
<evidence type="ECO:0000259" key="5">
    <source>
        <dbReference type="PROSITE" id="PS50111"/>
    </source>
</evidence>
<dbReference type="SMART" id="SM00304">
    <property type="entry name" value="HAMP"/>
    <property type="match status" value="1"/>
</dbReference>
<gene>
    <name evidence="7" type="ORF">AACH06_28760</name>
</gene>
<protein>
    <submittedName>
        <fullName evidence="7">Methyl-accepting chemotaxis protein</fullName>
    </submittedName>
</protein>
<dbReference type="InterPro" id="IPR003660">
    <property type="entry name" value="HAMP_dom"/>
</dbReference>
<keyword evidence="4" id="KW-0472">Membrane</keyword>
<keyword evidence="4" id="KW-1133">Transmembrane helix</keyword>
<evidence type="ECO:0000313" key="8">
    <source>
        <dbReference type="Proteomes" id="UP001371218"/>
    </source>
</evidence>
<keyword evidence="8" id="KW-1185">Reference proteome</keyword>